<name>A0A7X3LEJ6_9BACL</name>
<proteinExistence type="predicted"/>
<comment type="subcellular location">
    <subcellularLocation>
        <location evidence="1">Endomembrane system</location>
        <topology evidence="1">Multi-pass membrane protein</topology>
    </subcellularLocation>
</comment>
<dbReference type="Proteomes" id="UP000460318">
    <property type="component" value="Unassembled WGS sequence"/>
</dbReference>
<feature type="transmembrane region" description="Helical" evidence="2">
    <location>
        <begin position="30"/>
        <end position="50"/>
    </location>
</feature>
<keyword evidence="4" id="KW-1185">Reference proteome</keyword>
<reference evidence="3 4" key="1">
    <citation type="submission" date="2019-12" db="EMBL/GenBank/DDBJ databases">
        <title>Paenibacillus sp. nov., an endophytic bacterium isolated from the stem of Dendrobium.</title>
        <authorList>
            <person name="Zhao R."/>
        </authorList>
    </citation>
    <scope>NUCLEOTIDE SEQUENCE [LARGE SCALE GENOMIC DNA]</scope>
    <source>
        <strain evidence="3 4">HJL G12</strain>
    </source>
</reference>
<feature type="transmembrane region" description="Helical" evidence="2">
    <location>
        <begin position="92"/>
        <end position="110"/>
    </location>
</feature>
<keyword evidence="2" id="KW-0472">Membrane</keyword>
<evidence type="ECO:0000313" key="3">
    <source>
        <dbReference type="EMBL" id="MWV42606.1"/>
    </source>
</evidence>
<feature type="transmembrane region" description="Helical" evidence="2">
    <location>
        <begin position="62"/>
        <end position="80"/>
    </location>
</feature>
<dbReference type="SUPFAM" id="SSF103481">
    <property type="entry name" value="Multidrug resistance efflux transporter EmrE"/>
    <property type="match status" value="2"/>
</dbReference>
<feature type="transmembrane region" description="Helical" evidence="2">
    <location>
        <begin position="6"/>
        <end position="23"/>
    </location>
</feature>
<protein>
    <recommendedName>
        <fullName evidence="5">EamA domain-containing protein</fullName>
    </recommendedName>
</protein>
<dbReference type="AlphaFoldDB" id="A0A7X3LEJ6"/>
<feature type="transmembrane region" description="Helical" evidence="2">
    <location>
        <begin position="149"/>
        <end position="168"/>
    </location>
</feature>
<evidence type="ECO:0000256" key="2">
    <source>
        <dbReference type="SAM" id="Phobius"/>
    </source>
</evidence>
<comment type="caution">
    <text evidence="3">The sequence shown here is derived from an EMBL/GenBank/DDBJ whole genome shotgun (WGS) entry which is preliminary data.</text>
</comment>
<feature type="transmembrane region" description="Helical" evidence="2">
    <location>
        <begin position="232"/>
        <end position="252"/>
    </location>
</feature>
<feature type="transmembrane region" description="Helical" evidence="2">
    <location>
        <begin position="264"/>
        <end position="281"/>
    </location>
</feature>
<sequence>MDWFLPFIAALLFMIQSLLLKKIRSREREALVIHVSYMLVAAFGCAAVWISSGHLRIDPVTVGAGLCYGIDFALTMIVYARALATGPLTYSAFCFSASMLIPVAASHWLWNERISHVQVIGITMFLISFYCILVLDGKRKTELTRPDRVWYLYALAAFVCNGLLSVFAKYHQTEVGEESAAFLGIGFLSGAAVTMIGVLILSTIGFRRERLNSYTLRGLVYRLRTVLDKENLLIIAGIASATGFGNGLVVWMTSRYAGANLFPAINGSVIIGLLMASRFLYGERLSSAGWIGAFIGVAANIPVSF</sequence>
<accession>A0A7X3LEJ6</accession>
<dbReference type="InterPro" id="IPR037185">
    <property type="entry name" value="EmrE-like"/>
</dbReference>
<keyword evidence="2" id="KW-1133">Transmembrane helix</keyword>
<organism evidence="3 4">
    <name type="scientific">Paenibacillus dendrobii</name>
    <dbReference type="NCBI Taxonomy" id="2691084"/>
    <lineage>
        <taxon>Bacteria</taxon>
        <taxon>Bacillati</taxon>
        <taxon>Bacillota</taxon>
        <taxon>Bacilli</taxon>
        <taxon>Bacillales</taxon>
        <taxon>Paenibacillaceae</taxon>
        <taxon>Paenibacillus</taxon>
    </lineage>
</organism>
<keyword evidence="2" id="KW-0812">Transmembrane</keyword>
<evidence type="ECO:0000256" key="1">
    <source>
        <dbReference type="ARBA" id="ARBA00004127"/>
    </source>
</evidence>
<dbReference type="EMBL" id="WUBI01000001">
    <property type="protein sequence ID" value="MWV42606.1"/>
    <property type="molecule type" value="Genomic_DNA"/>
</dbReference>
<feature type="transmembrane region" description="Helical" evidence="2">
    <location>
        <begin position="116"/>
        <end position="137"/>
    </location>
</feature>
<evidence type="ECO:0008006" key="5">
    <source>
        <dbReference type="Google" id="ProtNLM"/>
    </source>
</evidence>
<evidence type="ECO:0000313" key="4">
    <source>
        <dbReference type="Proteomes" id="UP000460318"/>
    </source>
</evidence>
<feature type="transmembrane region" description="Helical" evidence="2">
    <location>
        <begin position="180"/>
        <end position="201"/>
    </location>
</feature>
<gene>
    <name evidence="3" type="ORF">GRF59_03110</name>
</gene>